<evidence type="ECO:0000313" key="1">
    <source>
        <dbReference type="EMBL" id="CAA38042.1"/>
    </source>
</evidence>
<accession>Q05076</accession>
<geneLocation type="plasmid" evidence="1">
    <name>pSCL</name>
</geneLocation>
<sequence>MEAALHLRFAQLRQHGEWFDFGSDNPVLKVEEAITAGLPEIPAQQPSHRVIPPRPSVSKDARCRCGHELSFHRGTAGCTVAGWDEWLDCSCERFRAAEADWHVGMPACRHCRHSAQDHLGIEGPCSGKGACGCYHFSASGVGVAR</sequence>
<reference evidence="1" key="1">
    <citation type="journal article" date="1993" name="J. Bacteriol.">
        <title>Complete nucleotide sequence of a linear plasmid from Streptomyces clavuligerus and characterization of its RNA transcripts.</title>
        <authorList>
            <person name="Wu X."/>
            <person name="Roy K.L."/>
        </authorList>
    </citation>
    <scope>NUCLEOTIDE SEQUENCE [LARGE SCALE GENOMIC DNA]</scope>
    <source>
        <strain evidence="1">NRRL 3585</strain>
        <plasmid evidence="1">pSCL</plasmid>
    </source>
</reference>
<dbReference type="AlphaFoldDB" id="Q05076"/>
<keyword evidence="1" id="KW-0614">Plasmid</keyword>
<protein>
    <submittedName>
        <fullName evidence="1">Uncharacterized protein</fullName>
    </submittedName>
</protein>
<name>Q05076_STRCL</name>
<proteinExistence type="predicted"/>
<organism evidence="1">
    <name type="scientific">Streptomyces clavuligerus</name>
    <dbReference type="NCBI Taxonomy" id="1901"/>
    <lineage>
        <taxon>Bacteria</taxon>
        <taxon>Bacillati</taxon>
        <taxon>Actinomycetota</taxon>
        <taxon>Actinomycetes</taxon>
        <taxon>Kitasatosporales</taxon>
        <taxon>Streptomycetaceae</taxon>
        <taxon>Streptomyces</taxon>
    </lineage>
</organism>
<dbReference type="EMBL" id="X54107">
    <property type="protein sequence ID" value="CAA38042.1"/>
    <property type="molecule type" value="Genomic_DNA"/>
</dbReference>
<accession>B5H3U3</accession>
<dbReference type="PIR" id="S30402">
    <property type="entry name" value="S30402"/>
</dbReference>